<feature type="domain" description="Pyruvate carboxyltransferase" evidence="1">
    <location>
        <begin position="1"/>
        <end position="109"/>
    </location>
</feature>
<dbReference type="EC" id="6.4.1.1" evidence="2"/>
<accession>A0A2X2JY08</accession>
<dbReference type="GO" id="GO:0004736">
    <property type="term" value="F:pyruvate carboxylase activity"/>
    <property type="evidence" value="ECO:0007669"/>
    <property type="project" value="UniProtKB-EC"/>
</dbReference>
<sequence>MKVANEAVQEAGKISEGTICYTGDILNPERSNIYTLEYYVKLAKELEREGFHILAIKDMAGLLKPKAAYELIGELKAAVDLPIHLHTHDTSGNGLLTYKQAIECWCRYH</sequence>
<dbReference type="EC" id="2.1.3.1" evidence="2"/>
<dbReference type="InterPro" id="IPR000891">
    <property type="entry name" value="PYR_CT"/>
</dbReference>
<dbReference type="Pfam" id="PF00682">
    <property type="entry name" value="HMGL-like"/>
    <property type="match status" value="1"/>
</dbReference>
<keyword evidence="2" id="KW-0808">Transferase</keyword>
<name>A0A2X2JY08_STAAU</name>
<evidence type="ECO:0000259" key="1">
    <source>
        <dbReference type="PROSITE" id="PS50991"/>
    </source>
</evidence>
<dbReference type="PROSITE" id="PS50991">
    <property type="entry name" value="PYR_CT"/>
    <property type="match status" value="1"/>
</dbReference>
<dbReference type="PANTHER" id="PTHR43778:SF2">
    <property type="entry name" value="PYRUVATE CARBOXYLASE, MITOCHONDRIAL"/>
    <property type="match status" value="1"/>
</dbReference>
<dbReference type="Proteomes" id="UP000249913">
    <property type="component" value="Unassembled WGS sequence"/>
</dbReference>
<protein>
    <submittedName>
        <fullName evidence="2">Pyruvate carboxylase</fullName>
        <ecNumber evidence="2">2.1.3.1</ecNumber>
        <ecNumber evidence="2">6.4.1.1</ecNumber>
    </submittedName>
</protein>
<dbReference type="PANTHER" id="PTHR43778">
    <property type="entry name" value="PYRUVATE CARBOXYLASE"/>
    <property type="match status" value="1"/>
</dbReference>
<organism evidence="2 3">
    <name type="scientific">Staphylococcus aureus</name>
    <dbReference type="NCBI Taxonomy" id="1280"/>
    <lineage>
        <taxon>Bacteria</taxon>
        <taxon>Bacillati</taxon>
        <taxon>Bacillota</taxon>
        <taxon>Bacilli</taxon>
        <taxon>Bacillales</taxon>
        <taxon>Staphylococcaceae</taxon>
        <taxon>Staphylococcus</taxon>
    </lineage>
</organism>
<evidence type="ECO:0000313" key="2">
    <source>
        <dbReference type="EMBL" id="SPZ98658.1"/>
    </source>
</evidence>
<dbReference type="InterPro" id="IPR055268">
    <property type="entry name" value="PCB-like"/>
</dbReference>
<dbReference type="Gene3D" id="3.20.20.70">
    <property type="entry name" value="Aldolase class I"/>
    <property type="match status" value="1"/>
</dbReference>
<dbReference type="GO" id="GO:0006094">
    <property type="term" value="P:gluconeogenesis"/>
    <property type="evidence" value="ECO:0007669"/>
    <property type="project" value="TreeGrafter"/>
</dbReference>
<dbReference type="AlphaFoldDB" id="A0A2X2JY08"/>
<gene>
    <name evidence="2" type="ORF">NCTC7878_02057</name>
</gene>
<keyword evidence="2" id="KW-0436">Ligase</keyword>
<keyword evidence="2" id="KW-0670">Pyruvate</keyword>
<proteinExistence type="predicted"/>
<reference evidence="2 3" key="1">
    <citation type="submission" date="2018-06" db="EMBL/GenBank/DDBJ databases">
        <authorList>
            <consortium name="Pathogen Informatics"/>
            <person name="Doyle S."/>
        </authorList>
    </citation>
    <scope>NUCLEOTIDE SEQUENCE [LARGE SCALE GENOMIC DNA]</scope>
    <source>
        <strain evidence="2 3">NCTC7878</strain>
    </source>
</reference>
<dbReference type="InterPro" id="IPR013785">
    <property type="entry name" value="Aldolase_TIM"/>
</dbReference>
<evidence type="ECO:0000313" key="3">
    <source>
        <dbReference type="Proteomes" id="UP000249913"/>
    </source>
</evidence>
<dbReference type="GO" id="GO:0047154">
    <property type="term" value="F:methylmalonyl-CoA carboxytransferase activity"/>
    <property type="evidence" value="ECO:0007669"/>
    <property type="project" value="UniProtKB-EC"/>
</dbReference>
<dbReference type="GO" id="GO:0005737">
    <property type="term" value="C:cytoplasm"/>
    <property type="evidence" value="ECO:0007669"/>
    <property type="project" value="TreeGrafter"/>
</dbReference>
<dbReference type="SUPFAM" id="SSF51569">
    <property type="entry name" value="Aldolase"/>
    <property type="match status" value="1"/>
</dbReference>
<dbReference type="EMBL" id="UAUX01000008">
    <property type="protein sequence ID" value="SPZ98658.1"/>
    <property type="molecule type" value="Genomic_DNA"/>
</dbReference>